<dbReference type="SUPFAM" id="SSF48371">
    <property type="entry name" value="ARM repeat"/>
    <property type="match status" value="1"/>
</dbReference>
<dbReference type="PANTHER" id="PTHR46844">
    <property type="entry name" value="SLR5058 PROTEIN"/>
    <property type="match status" value="1"/>
</dbReference>
<dbReference type="Pfam" id="PF05729">
    <property type="entry name" value="NACHT"/>
    <property type="match status" value="1"/>
</dbReference>
<keyword evidence="3" id="KW-1185">Reference proteome</keyword>
<sequence length="988" mass="109782">MTHDGTDIPRSPAPVLAVIRVRAVLTQDEVTSMVLRARLYAGIHYIAQQFEEADLRQMDAGNWSLSLRGANGPDLARKAFDAAKMVRERILVDLSLPSHIAVHAAVTGDDDSRREQTLNLCERLQAEVPENAIAVSPDVYRVLEDDVRRTLSPPAHLAGDEVLAAQFPPQPSAHGENLWEELLRDLTSPAVRRLHYVGFRLQKKEPPSLDIFDVFVMPSVEVRRRPTHSVELSSDLLRDGGLDAPIGQLTESLQQATTYLPAQRMAFEQAFQRHHSLVVLGDPGSGKTTLLRWLAVVGAGGPLAMHAALGSTAPPLPLLASVGHLAQVRAMLGASTSVVEALAHLFHSRGIARDEASLRSFLEVHLQQGDCLVLLDGLDEVRSEARADLMRWLEDFAARYPQNRFIASARQVGYVGLALPGAVEVELGAFEDEQVRRYVRSFHRAYRQWEEGHPDDATADRESERLLTALFANQRLHELSRNPFILASMALIHRAEGQLPRHRVQAYEIFSRTLCETWGQARRLVASEGEEAQIRYEEEAVPILGRLALEMHRQWPNGVAPEGFVIETLATALQERDGISREEAVRSAREFLHRAGKDVQILMERGPGRWGFLHLTFQEFFAAVGLHASESFAEEAMVHLFDPRWEEVLRLGVGYMALVQKRPEATRRFIQQIMNHRESGIRQLLTDTLRKQIPMAALFAAEAGEALPNALQSKIAEEFSHWLCTMPRAIGEGILKEIHLSEFALRIPAFLEGLSTSGKPHIRANALLYICVLKPEEAARIVALTLEAPEAEIREVATAILAQNIIPDSLATLKNLLTNKTRSLNTSAAFAIFSRFPNEIDSTLDIIQEDGNQAAIQTMIFAASLDSDLAQGRAKSKLTEAVLKRCEGSEYPLWSRAASTIHDSVLALRASKQDEPPTTLVDMLKDPNETTRLSAILTLKDLRDLDLIEPLIPLTRSNSRLEAQTAMAELWAFSLRAGLHSLPPEPPN</sequence>
<dbReference type="PROSITE" id="PS50837">
    <property type="entry name" value="NACHT"/>
    <property type="match status" value="1"/>
</dbReference>
<dbReference type="InterPro" id="IPR007111">
    <property type="entry name" value="NACHT_NTPase"/>
</dbReference>
<dbReference type="Gene3D" id="1.25.10.10">
    <property type="entry name" value="Leucine-rich Repeat Variant"/>
    <property type="match status" value="1"/>
</dbReference>
<dbReference type="Gene3D" id="3.40.50.300">
    <property type="entry name" value="P-loop containing nucleotide triphosphate hydrolases"/>
    <property type="match status" value="1"/>
</dbReference>
<dbReference type="Proteomes" id="UP000273405">
    <property type="component" value="Unassembled WGS sequence"/>
</dbReference>
<accession>A0A3A8N445</accession>
<dbReference type="InterPro" id="IPR027417">
    <property type="entry name" value="P-loop_NTPase"/>
</dbReference>
<evidence type="ECO:0000259" key="1">
    <source>
        <dbReference type="PROSITE" id="PS50837"/>
    </source>
</evidence>
<dbReference type="EMBL" id="RAWG01000171">
    <property type="protein sequence ID" value="RKH39177.1"/>
    <property type="molecule type" value="Genomic_DNA"/>
</dbReference>
<organism evidence="2 3">
    <name type="scientific">Corallococcus sicarius</name>
    <dbReference type="NCBI Taxonomy" id="2316726"/>
    <lineage>
        <taxon>Bacteria</taxon>
        <taxon>Pseudomonadati</taxon>
        <taxon>Myxococcota</taxon>
        <taxon>Myxococcia</taxon>
        <taxon>Myxococcales</taxon>
        <taxon>Cystobacterineae</taxon>
        <taxon>Myxococcaceae</taxon>
        <taxon>Corallococcus</taxon>
    </lineage>
</organism>
<dbReference type="SUPFAM" id="SSF52540">
    <property type="entry name" value="P-loop containing nucleoside triphosphate hydrolases"/>
    <property type="match status" value="1"/>
</dbReference>
<feature type="domain" description="NACHT" evidence="1">
    <location>
        <begin position="275"/>
        <end position="410"/>
    </location>
</feature>
<protein>
    <submittedName>
        <fullName evidence="2">NACHT domain-containing protein</fullName>
    </submittedName>
</protein>
<gene>
    <name evidence="2" type="ORF">D7X12_24285</name>
</gene>
<proteinExistence type="predicted"/>
<dbReference type="InterPro" id="IPR016024">
    <property type="entry name" value="ARM-type_fold"/>
</dbReference>
<dbReference type="AlphaFoldDB" id="A0A3A8N445"/>
<evidence type="ECO:0000313" key="3">
    <source>
        <dbReference type="Proteomes" id="UP000273405"/>
    </source>
</evidence>
<evidence type="ECO:0000313" key="2">
    <source>
        <dbReference type="EMBL" id="RKH39177.1"/>
    </source>
</evidence>
<dbReference type="InterPro" id="IPR011989">
    <property type="entry name" value="ARM-like"/>
</dbReference>
<name>A0A3A8N445_9BACT</name>
<reference evidence="3" key="1">
    <citation type="submission" date="2018-09" db="EMBL/GenBank/DDBJ databases">
        <authorList>
            <person name="Livingstone P.G."/>
            <person name="Whitworth D.E."/>
        </authorList>
    </citation>
    <scope>NUCLEOTIDE SEQUENCE [LARGE SCALE GENOMIC DNA]</scope>
    <source>
        <strain evidence="3">CA040B</strain>
    </source>
</reference>
<dbReference type="PANTHER" id="PTHR46844:SF1">
    <property type="entry name" value="SLR5058 PROTEIN"/>
    <property type="match status" value="1"/>
</dbReference>
<comment type="caution">
    <text evidence="2">The sequence shown here is derived from an EMBL/GenBank/DDBJ whole genome shotgun (WGS) entry which is preliminary data.</text>
</comment>